<feature type="domain" description="TonB-dependent receptor plug" evidence="6">
    <location>
        <begin position="137"/>
        <end position="231"/>
    </location>
</feature>
<evidence type="ECO:0000313" key="8">
    <source>
        <dbReference type="Proteomes" id="UP000002221"/>
    </source>
</evidence>
<proteinExistence type="inferred from homology"/>
<keyword evidence="7" id="KW-0675">Receptor</keyword>
<gene>
    <name evidence="7" type="ordered locus">Rmar_1070</name>
</gene>
<keyword evidence="2 4" id="KW-0472">Membrane</keyword>
<keyword evidence="4" id="KW-0798">TonB box</keyword>
<comment type="similarity">
    <text evidence="4">Belongs to the TonB-dependent receptor family.</text>
</comment>
<dbReference type="Pfam" id="PF13715">
    <property type="entry name" value="CarbopepD_reg_2"/>
    <property type="match status" value="1"/>
</dbReference>
<dbReference type="Pfam" id="PF07715">
    <property type="entry name" value="Plug"/>
    <property type="match status" value="1"/>
</dbReference>
<dbReference type="InterPro" id="IPR037066">
    <property type="entry name" value="Plug_dom_sf"/>
</dbReference>
<dbReference type="EMBL" id="CP001807">
    <property type="protein sequence ID" value="ACY47962.1"/>
    <property type="molecule type" value="Genomic_DNA"/>
</dbReference>
<dbReference type="Proteomes" id="UP000002221">
    <property type="component" value="Chromosome"/>
</dbReference>
<dbReference type="SUPFAM" id="SSF49464">
    <property type="entry name" value="Carboxypeptidase regulatory domain-like"/>
    <property type="match status" value="1"/>
</dbReference>
<dbReference type="InterPro" id="IPR012910">
    <property type="entry name" value="Plug_dom"/>
</dbReference>
<feature type="domain" description="TonB-dependent receptor-like beta-barrel" evidence="5">
    <location>
        <begin position="487"/>
        <end position="949"/>
    </location>
</feature>
<reference evidence="7 8" key="1">
    <citation type="journal article" date="2009" name="Stand. Genomic Sci.">
        <title>Complete genome sequence of Rhodothermus marinus type strain (R-10).</title>
        <authorList>
            <person name="Nolan M."/>
            <person name="Tindall B.J."/>
            <person name="Pomrenke H."/>
            <person name="Lapidus A."/>
            <person name="Copeland A."/>
            <person name="Glavina Del Rio T."/>
            <person name="Lucas S."/>
            <person name="Chen F."/>
            <person name="Tice H."/>
            <person name="Cheng J.F."/>
            <person name="Saunders E."/>
            <person name="Han C."/>
            <person name="Bruce D."/>
            <person name="Goodwin L."/>
            <person name="Chain P."/>
            <person name="Pitluck S."/>
            <person name="Ovchinikova G."/>
            <person name="Pati A."/>
            <person name="Ivanova N."/>
            <person name="Mavromatis K."/>
            <person name="Chen A."/>
            <person name="Palaniappan K."/>
            <person name="Land M."/>
            <person name="Hauser L."/>
            <person name="Chang Y.J."/>
            <person name="Jeffries C.D."/>
            <person name="Brettin T."/>
            <person name="Goker M."/>
            <person name="Bristow J."/>
            <person name="Eisen J.A."/>
            <person name="Markowitz V."/>
            <person name="Hugenholtz P."/>
            <person name="Kyrpides N.C."/>
            <person name="Klenk H.P."/>
            <person name="Detter J.C."/>
        </authorList>
    </citation>
    <scope>NUCLEOTIDE SEQUENCE [LARGE SCALE GENOMIC DNA]</scope>
    <source>
        <strain evidence="8">ATCC 43812 / DSM 4252 / R-10</strain>
    </source>
</reference>
<dbReference type="Gene3D" id="2.60.40.1120">
    <property type="entry name" value="Carboxypeptidase-like, regulatory domain"/>
    <property type="match status" value="1"/>
</dbReference>
<dbReference type="eggNOG" id="COG1629">
    <property type="taxonomic scope" value="Bacteria"/>
</dbReference>
<keyword evidence="8" id="KW-1185">Reference proteome</keyword>
<evidence type="ECO:0000256" key="2">
    <source>
        <dbReference type="ARBA" id="ARBA00023136"/>
    </source>
</evidence>
<dbReference type="STRING" id="518766.Rmar_1070"/>
<dbReference type="SUPFAM" id="SSF56935">
    <property type="entry name" value="Porins"/>
    <property type="match status" value="1"/>
</dbReference>
<name>D0MHK4_RHOM4</name>
<evidence type="ECO:0000256" key="4">
    <source>
        <dbReference type="RuleBase" id="RU003357"/>
    </source>
</evidence>
<protein>
    <submittedName>
        <fullName evidence="7">TonB-dependent receptor</fullName>
    </submittedName>
</protein>
<evidence type="ECO:0000313" key="7">
    <source>
        <dbReference type="EMBL" id="ACY47962.1"/>
    </source>
</evidence>
<dbReference type="KEGG" id="rmr:Rmar_1070"/>
<accession>D0MHK4</accession>
<comment type="subcellular location">
    <subcellularLocation>
        <location evidence="1 4">Cell outer membrane</location>
    </subcellularLocation>
</comment>
<evidence type="ECO:0000256" key="3">
    <source>
        <dbReference type="ARBA" id="ARBA00023237"/>
    </source>
</evidence>
<dbReference type="Pfam" id="PF00593">
    <property type="entry name" value="TonB_dep_Rec_b-barrel"/>
    <property type="match status" value="1"/>
</dbReference>
<evidence type="ECO:0000259" key="5">
    <source>
        <dbReference type="Pfam" id="PF00593"/>
    </source>
</evidence>
<dbReference type="InterPro" id="IPR036942">
    <property type="entry name" value="Beta-barrel_TonB_sf"/>
</dbReference>
<dbReference type="InterPro" id="IPR000531">
    <property type="entry name" value="Beta-barrel_TonB"/>
</dbReference>
<dbReference type="PANTHER" id="PTHR40980">
    <property type="entry name" value="PLUG DOMAIN-CONTAINING PROTEIN"/>
    <property type="match status" value="1"/>
</dbReference>
<dbReference type="Gene3D" id="2.170.130.10">
    <property type="entry name" value="TonB-dependent receptor, plug domain"/>
    <property type="match status" value="1"/>
</dbReference>
<dbReference type="GO" id="GO:0009279">
    <property type="term" value="C:cell outer membrane"/>
    <property type="evidence" value="ECO:0007669"/>
    <property type="project" value="UniProtKB-SubCell"/>
</dbReference>
<dbReference type="HOGENOM" id="CLU_006935_1_2_10"/>
<evidence type="ECO:0000259" key="6">
    <source>
        <dbReference type="Pfam" id="PF07715"/>
    </source>
</evidence>
<sequence length="991" mass="110688">MWDMKRFCLVVLGLLWLGTASEVLGQRTGRITGVVVDASNGMPLPGANVLVAGTTVGAATDLEGKFIILNAPAGPQTLVISYIGYQRKEVPVEVVPGGEVSVEVALQWAGIETGEVVITAQAAGQLQAINEQLTARKIVNVVSAERIRELPDESAAAAVSRLPGISIQNGDQIVIRGVEAKYNTVTVNGIQLPSTTLNRTTGLGFISANMLSSIEVAKTVTPDMDANTIGGNVNLRLREAPEGLHYDALVFGDYNTQDHTADNYRAWASVSNRFWNNRLGVFLQANARRFNGGGDIASATWAELPQADPVAGRRPYGLNQYDLEDQVNIDNEYGASMLVDYRLPNRGKLILQNTYSAEEFDNVSFIDRLYLTTGERRFRINRVIGSRYLLVNALQGEHWLGDVAKVDWALSHAKSRRKDDLGYETEFAGTNYFQGQPLTYWTSEDQVFDIELQPGVPGAVGDGRTFYEDFGERRLVGAFNIRVPITVGPISGALQGGGKYTQLNRDRDLLQYYRRLGDGGGQNVGAKDFLASIGADPEAALNLRYFIDSSYVDERGQYYLEGRWPYSGALRVDYLDTYFRLAQQGWATPALAQSNRYDYEAEERVSAGYIMADLDIGRHLSVIGGVRYEKFSFTNRAPFVNQVLYDGSGDVRDTLEVSRSHPQWFPNIQLRISPIEWLNIRLAYTKTTSRPDYQYLLPSTWVDSGERGEAGNPNLKPTLADNYDAYISVHHDRIGLFTVGIFRKVLSNVVRPISIQRRTLDQFEGTFWAPEAAGYPECDDGRKHIYCPDGPLVPDINPVGLITTYVNNPYKGYINGFEIDWQTNFWYLPRPFNSLVLNFNYTRLRSKMDYQSIFLVRTSPFSPPTQVDTVRTGRLYQQPDDILNITIGVDIGGFSGRLSFRYQGEVLANLDQRDPANDAFTRAIYGWDFSLRQRLPIKGLSLFFNGINITHAGSFDYRRLVVGPNATGVSEAITRMAYYPRRFQLGIRYGM</sequence>
<dbReference type="AlphaFoldDB" id="D0MHK4"/>
<evidence type="ECO:0000256" key="1">
    <source>
        <dbReference type="ARBA" id="ARBA00004442"/>
    </source>
</evidence>
<dbReference type="Gene3D" id="2.40.170.20">
    <property type="entry name" value="TonB-dependent receptor, beta-barrel domain"/>
    <property type="match status" value="1"/>
</dbReference>
<dbReference type="PANTHER" id="PTHR40980:SF4">
    <property type="entry name" value="TONB-DEPENDENT RECEPTOR-LIKE BETA-BARREL DOMAIN-CONTAINING PROTEIN"/>
    <property type="match status" value="1"/>
</dbReference>
<dbReference type="InterPro" id="IPR008969">
    <property type="entry name" value="CarboxyPept-like_regulatory"/>
</dbReference>
<organism evidence="7 8">
    <name type="scientific">Rhodothermus marinus (strain ATCC 43812 / DSM 4252 / R-10)</name>
    <name type="common">Rhodothermus obamensis</name>
    <dbReference type="NCBI Taxonomy" id="518766"/>
    <lineage>
        <taxon>Bacteria</taxon>
        <taxon>Pseudomonadati</taxon>
        <taxon>Rhodothermota</taxon>
        <taxon>Rhodothermia</taxon>
        <taxon>Rhodothermales</taxon>
        <taxon>Rhodothermaceae</taxon>
        <taxon>Rhodothermus</taxon>
    </lineage>
</organism>
<keyword evidence="3" id="KW-0998">Cell outer membrane</keyword>